<evidence type="ECO:0000256" key="2">
    <source>
        <dbReference type="ARBA" id="ARBA00023125"/>
    </source>
</evidence>
<dbReference type="PANTHER" id="PTHR33164">
    <property type="entry name" value="TRANSCRIPTIONAL REGULATOR, MARR FAMILY"/>
    <property type="match status" value="1"/>
</dbReference>
<keyword evidence="3" id="KW-0804">Transcription</keyword>
<dbReference type="InterPro" id="IPR023187">
    <property type="entry name" value="Tscrpt_reg_MarR-type_CS"/>
</dbReference>
<evidence type="ECO:0000256" key="3">
    <source>
        <dbReference type="ARBA" id="ARBA00023163"/>
    </source>
</evidence>
<dbReference type="InterPro" id="IPR036390">
    <property type="entry name" value="WH_DNA-bd_sf"/>
</dbReference>
<proteinExistence type="predicted"/>
<feature type="domain" description="HTH marR-type" evidence="4">
    <location>
        <begin position="11"/>
        <end position="145"/>
    </location>
</feature>
<dbReference type="Proteomes" id="UP001609175">
    <property type="component" value="Unassembled WGS sequence"/>
</dbReference>
<keyword evidence="1" id="KW-0805">Transcription regulation</keyword>
<name>A0ABW7JR09_9NOCA</name>
<organism evidence="5 6">
    <name type="scientific">Antrihabitans spumae</name>
    <dbReference type="NCBI Taxonomy" id="3373370"/>
    <lineage>
        <taxon>Bacteria</taxon>
        <taxon>Bacillati</taxon>
        <taxon>Actinomycetota</taxon>
        <taxon>Actinomycetes</taxon>
        <taxon>Mycobacteriales</taxon>
        <taxon>Nocardiaceae</taxon>
        <taxon>Antrihabitans</taxon>
    </lineage>
</organism>
<sequence>MTDDSGQGELVDAIGSELIRLQRIRDRTVAQIAALSKGEIDPAAFTCLFRLIADGPMRSGALAEALFSDPSTVSRQVAHLVERGFVERLADPADGRASVLAVTTVGHELAQQMRRRRNDNLSRVLADWPDSDRREFRRLLALFVDGYEHRRPEMLAAMHAANKVHAANATTREDQA</sequence>
<protein>
    <submittedName>
        <fullName evidence="5">MarR family winged helix-turn-helix transcriptional regulator</fullName>
    </submittedName>
</protein>
<dbReference type="SUPFAM" id="SSF46785">
    <property type="entry name" value="Winged helix' DNA-binding domain"/>
    <property type="match status" value="1"/>
</dbReference>
<keyword evidence="2" id="KW-0238">DNA-binding</keyword>
<evidence type="ECO:0000256" key="1">
    <source>
        <dbReference type="ARBA" id="ARBA00023015"/>
    </source>
</evidence>
<dbReference type="Gene3D" id="1.10.10.10">
    <property type="entry name" value="Winged helix-like DNA-binding domain superfamily/Winged helix DNA-binding domain"/>
    <property type="match status" value="1"/>
</dbReference>
<evidence type="ECO:0000313" key="6">
    <source>
        <dbReference type="Proteomes" id="UP001609175"/>
    </source>
</evidence>
<dbReference type="PROSITE" id="PS50995">
    <property type="entry name" value="HTH_MARR_2"/>
    <property type="match status" value="1"/>
</dbReference>
<dbReference type="InterPro" id="IPR036388">
    <property type="entry name" value="WH-like_DNA-bd_sf"/>
</dbReference>
<dbReference type="InterPro" id="IPR039422">
    <property type="entry name" value="MarR/SlyA-like"/>
</dbReference>
<dbReference type="EMBL" id="JBIMSO010000053">
    <property type="protein sequence ID" value="MFH5209410.1"/>
    <property type="molecule type" value="Genomic_DNA"/>
</dbReference>
<evidence type="ECO:0000259" key="4">
    <source>
        <dbReference type="PROSITE" id="PS50995"/>
    </source>
</evidence>
<dbReference type="PROSITE" id="PS01117">
    <property type="entry name" value="HTH_MARR_1"/>
    <property type="match status" value="1"/>
</dbReference>
<dbReference type="PANTHER" id="PTHR33164:SF57">
    <property type="entry name" value="MARR-FAMILY TRANSCRIPTIONAL REGULATOR"/>
    <property type="match status" value="1"/>
</dbReference>
<dbReference type="InterPro" id="IPR000835">
    <property type="entry name" value="HTH_MarR-typ"/>
</dbReference>
<dbReference type="Pfam" id="PF01047">
    <property type="entry name" value="MarR"/>
    <property type="match status" value="1"/>
</dbReference>
<comment type="caution">
    <text evidence="5">The sequence shown here is derived from an EMBL/GenBank/DDBJ whole genome shotgun (WGS) entry which is preliminary data.</text>
</comment>
<evidence type="ECO:0000313" key="5">
    <source>
        <dbReference type="EMBL" id="MFH5209410.1"/>
    </source>
</evidence>
<reference evidence="5 6" key="1">
    <citation type="submission" date="2024-10" db="EMBL/GenBank/DDBJ databases">
        <authorList>
            <person name="Riesco R."/>
        </authorList>
    </citation>
    <scope>NUCLEOTIDE SEQUENCE [LARGE SCALE GENOMIC DNA]</scope>
    <source>
        <strain evidence="5 6">NCIMB 15449</strain>
    </source>
</reference>
<dbReference type="SMART" id="SM00347">
    <property type="entry name" value="HTH_MARR"/>
    <property type="match status" value="1"/>
</dbReference>
<accession>A0ABW7JR09</accession>
<gene>
    <name evidence="5" type="ORF">ACHIPZ_14570</name>
</gene>
<dbReference type="RefSeq" id="WP_395115155.1">
    <property type="nucleotide sequence ID" value="NZ_JBIMSO010000053.1"/>
</dbReference>